<reference evidence="5 6" key="1">
    <citation type="submission" date="2021-02" db="EMBL/GenBank/DDBJ databases">
        <title>Variation within the Batrachochytrium salamandrivorans European outbreak.</title>
        <authorList>
            <person name="Kelly M."/>
            <person name="Pasmans F."/>
            <person name="Shea T.P."/>
            <person name="Munoz J.F."/>
            <person name="Carranza S."/>
            <person name="Cuomo C.A."/>
            <person name="Martel A."/>
        </authorList>
    </citation>
    <scope>NUCLEOTIDE SEQUENCE [LARGE SCALE GENOMIC DNA]</scope>
    <source>
        <strain evidence="5 6">AMFP18/2</strain>
    </source>
</reference>
<comment type="subcellular location">
    <subcellularLocation>
        <location evidence="1">Mitochondrion membrane</location>
    </subcellularLocation>
</comment>
<dbReference type="EMBL" id="JAFCIX010000313">
    <property type="protein sequence ID" value="KAH6595085.1"/>
    <property type="molecule type" value="Genomic_DNA"/>
</dbReference>
<accession>A0ABQ8FAT4</accession>
<organism evidence="5 6">
    <name type="scientific">Batrachochytrium salamandrivorans</name>
    <dbReference type="NCBI Taxonomy" id="1357716"/>
    <lineage>
        <taxon>Eukaryota</taxon>
        <taxon>Fungi</taxon>
        <taxon>Fungi incertae sedis</taxon>
        <taxon>Chytridiomycota</taxon>
        <taxon>Chytridiomycota incertae sedis</taxon>
        <taxon>Chytridiomycetes</taxon>
        <taxon>Rhizophydiales</taxon>
        <taxon>Rhizophydiales incertae sedis</taxon>
        <taxon>Batrachochytrium</taxon>
    </lineage>
</organism>
<dbReference type="InterPro" id="IPR021278">
    <property type="entry name" value="ATP19"/>
</dbReference>
<keyword evidence="4" id="KW-1133">Transmembrane helix</keyword>
<feature type="transmembrane region" description="Helical" evidence="4">
    <location>
        <begin position="20"/>
        <end position="40"/>
    </location>
</feature>
<keyword evidence="2" id="KW-0496">Mitochondrion</keyword>
<dbReference type="Proteomes" id="UP001648503">
    <property type="component" value="Unassembled WGS sequence"/>
</dbReference>
<evidence type="ECO:0000313" key="5">
    <source>
        <dbReference type="EMBL" id="KAH6595085.1"/>
    </source>
</evidence>
<evidence type="ECO:0000256" key="4">
    <source>
        <dbReference type="SAM" id="Phobius"/>
    </source>
</evidence>
<sequence>MAGGSPFEIYNIFGTKLPRYQVSAIVIGVYATALVGLIQYNKYKTQPPLKLEAEEASFVEKYIHHHHADSKKPVLLRTPFSMTSHQ</sequence>
<keyword evidence="3 4" id="KW-0472">Membrane</keyword>
<evidence type="ECO:0008006" key="7">
    <source>
        <dbReference type="Google" id="ProtNLM"/>
    </source>
</evidence>
<evidence type="ECO:0000256" key="3">
    <source>
        <dbReference type="ARBA" id="ARBA00023136"/>
    </source>
</evidence>
<proteinExistence type="predicted"/>
<keyword evidence="4" id="KW-0812">Transmembrane</keyword>
<gene>
    <name evidence="5" type="ORF">BASA50_006072</name>
</gene>
<comment type="caution">
    <text evidence="5">The sequence shown here is derived from an EMBL/GenBank/DDBJ whole genome shotgun (WGS) entry which is preliminary data.</text>
</comment>
<evidence type="ECO:0000256" key="2">
    <source>
        <dbReference type="ARBA" id="ARBA00023128"/>
    </source>
</evidence>
<keyword evidence="6" id="KW-1185">Reference proteome</keyword>
<evidence type="ECO:0000313" key="6">
    <source>
        <dbReference type="Proteomes" id="UP001648503"/>
    </source>
</evidence>
<evidence type="ECO:0000256" key="1">
    <source>
        <dbReference type="ARBA" id="ARBA00004325"/>
    </source>
</evidence>
<protein>
    <recommendedName>
        <fullName evidence="7">ATP synthase subunit e, mitochondrial</fullName>
    </recommendedName>
</protein>
<dbReference type="PANTHER" id="PTHR28074:SF1">
    <property type="entry name" value="ATP SYNTHASE SUBUNIT K, MITOCHONDRIAL"/>
    <property type="match status" value="1"/>
</dbReference>
<name>A0ABQ8FAT4_9FUNG</name>
<dbReference type="PANTHER" id="PTHR28074">
    <property type="entry name" value="ATP SYNTHASE SUBUNIT K, MITOCHONDRIAL"/>
    <property type="match status" value="1"/>
</dbReference>